<reference evidence="2 3" key="2">
    <citation type="submission" date="2018-11" db="EMBL/GenBank/DDBJ databases">
        <authorList>
            <consortium name="Pathogen Informatics"/>
        </authorList>
    </citation>
    <scope>NUCLEOTIDE SEQUENCE [LARGE SCALE GENOMIC DNA]</scope>
</reference>
<gene>
    <name evidence="2" type="ORF">HDID_LOCUS1867</name>
</gene>
<protein>
    <submittedName>
        <fullName evidence="4">Peptidylprolyl isomerase</fullName>
    </submittedName>
</protein>
<sequence>MRGVSSRVAEEFDNVMVKCAVTEPKCVTFDHNITFSVGYGNESGIPKFIDDGVIGLSPGSIKEITISINSLTADEKQFLCLEKTKESFATFVLELLQLRKLKEVWEMTEKEKISSARQCKCRGNSHLQEGKYPRALRAYKLGIQCLEGSVSVKPAKDVSISRIDPDAQQIYSNLLTNAALCLLKIASHPEKPATISTGKPVSTEKLMRHCINLCEKALELDQNNAKALYRMAQAHAQTKSYEYASLIGQKAVAVLKSKGLNPAAVEISISTWEEARRAAKREEYEHVHSAFLTRAIELRKQGRLFADDENGDGNHFHFDDWSNDLAKDVMSIQEELEAFGEKMPERKPVSSQSKLFPKGSKKGKHRSISKLEAIESGDEGEEEEEEFME</sequence>
<feature type="compositionally biased region" description="Basic residues" evidence="1">
    <location>
        <begin position="359"/>
        <end position="368"/>
    </location>
</feature>
<name>A0A158QCS1_HYMDI</name>
<dbReference type="OrthoDB" id="433738at2759"/>
<dbReference type="SUPFAM" id="SSF48452">
    <property type="entry name" value="TPR-like"/>
    <property type="match status" value="1"/>
</dbReference>
<reference evidence="4" key="1">
    <citation type="submission" date="2016-04" db="UniProtKB">
        <authorList>
            <consortium name="WormBaseParasite"/>
        </authorList>
    </citation>
    <scope>IDENTIFICATION</scope>
</reference>
<dbReference type="InterPro" id="IPR011990">
    <property type="entry name" value="TPR-like_helical_dom_sf"/>
</dbReference>
<dbReference type="PANTHER" id="PTHR46512">
    <property type="entry name" value="PEPTIDYLPROLYL ISOMERASE"/>
    <property type="match status" value="1"/>
</dbReference>
<evidence type="ECO:0000256" key="1">
    <source>
        <dbReference type="SAM" id="MobiDB-lite"/>
    </source>
</evidence>
<dbReference type="Gene3D" id="1.25.40.10">
    <property type="entry name" value="Tetratricopeptide repeat domain"/>
    <property type="match status" value="1"/>
</dbReference>
<evidence type="ECO:0000313" key="4">
    <source>
        <dbReference type="WBParaSite" id="HDID_0000186601-mRNA-1"/>
    </source>
</evidence>
<dbReference type="SMART" id="SM00028">
    <property type="entry name" value="TPR"/>
    <property type="match status" value="2"/>
</dbReference>
<dbReference type="GO" id="GO:0012505">
    <property type="term" value="C:endomembrane system"/>
    <property type="evidence" value="ECO:0007669"/>
    <property type="project" value="TreeGrafter"/>
</dbReference>
<feature type="compositionally biased region" description="Acidic residues" evidence="1">
    <location>
        <begin position="375"/>
        <end position="389"/>
    </location>
</feature>
<dbReference type="GO" id="GO:0005740">
    <property type="term" value="C:mitochondrial envelope"/>
    <property type="evidence" value="ECO:0007669"/>
    <property type="project" value="TreeGrafter"/>
</dbReference>
<feature type="compositionally biased region" description="Basic and acidic residues" evidence="1">
    <location>
        <begin position="339"/>
        <end position="348"/>
    </location>
</feature>
<feature type="region of interest" description="Disordered" evidence="1">
    <location>
        <begin position="339"/>
        <end position="389"/>
    </location>
</feature>
<dbReference type="InterPro" id="IPR019734">
    <property type="entry name" value="TPR_rpt"/>
</dbReference>
<evidence type="ECO:0000313" key="2">
    <source>
        <dbReference type="EMBL" id="VDL19328.1"/>
    </source>
</evidence>
<dbReference type="EMBL" id="UYSG01000393">
    <property type="protein sequence ID" value="VDL19328.1"/>
    <property type="molecule type" value="Genomic_DNA"/>
</dbReference>
<dbReference type="PANTHER" id="PTHR46512:SF1">
    <property type="entry name" value="PEPTIDYLPROLYL ISOMERASE"/>
    <property type="match status" value="1"/>
</dbReference>
<dbReference type="GO" id="GO:0005829">
    <property type="term" value="C:cytosol"/>
    <property type="evidence" value="ECO:0007669"/>
    <property type="project" value="TreeGrafter"/>
</dbReference>
<dbReference type="STRING" id="6216.A0A158QCS1"/>
<dbReference type="GO" id="GO:0016020">
    <property type="term" value="C:membrane"/>
    <property type="evidence" value="ECO:0007669"/>
    <property type="project" value="TreeGrafter"/>
</dbReference>
<proteinExistence type="predicted"/>
<dbReference type="GO" id="GO:0044183">
    <property type="term" value="F:protein folding chaperone"/>
    <property type="evidence" value="ECO:0007669"/>
    <property type="project" value="TreeGrafter"/>
</dbReference>
<evidence type="ECO:0000313" key="3">
    <source>
        <dbReference type="Proteomes" id="UP000274504"/>
    </source>
</evidence>
<accession>A0A158QCS1</accession>
<dbReference type="WBParaSite" id="HDID_0000186601-mRNA-1">
    <property type="protein sequence ID" value="HDID_0000186601-mRNA-1"/>
    <property type="gene ID" value="HDID_0000186601"/>
</dbReference>
<dbReference type="InterPro" id="IPR050754">
    <property type="entry name" value="FKBP4/5/8-like"/>
</dbReference>
<organism evidence="4">
    <name type="scientific">Hymenolepis diminuta</name>
    <name type="common">Rat tapeworm</name>
    <dbReference type="NCBI Taxonomy" id="6216"/>
    <lineage>
        <taxon>Eukaryota</taxon>
        <taxon>Metazoa</taxon>
        <taxon>Spiralia</taxon>
        <taxon>Lophotrochozoa</taxon>
        <taxon>Platyhelminthes</taxon>
        <taxon>Cestoda</taxon>
        <taxon>Eucestoda</taxon>
        <taxon>Cyclophyllidea</taxon>
        <taxon>Hymenolepididae</taxon>
        <taxon>Hymenolepis</taxon>
    </lineage>
</organism>
<dbReference type="Proteomes" id="UP000274504">
    <property type="component" value="Unassembled WGS sequence"/>
</dbReference>
<dbReference type="AlphaFoldDB" id="A0A158QCS1"/>
<dbReference type="GO" id="GO:0043066">
    <property type="term" value="P:negative regulation of apoptotic process"/>
    <property type="evidence" value="ECO:0007669"/>
    <property type="project" value="TreeGrafter"/>
</dbReference>